<protein>
    <recommendedName>
        <fullName evidence="6">6-phosphogluconolactonase</fullName>
        <ecNumber evidence="5">3.1.1.31</ecNumber>
    </recommendedName>
</protein>
<dbReference type="InterPro" id="IPR005900">
    <property type="entry name" value="6-phosphogluconolactonase_DevB"/>
</dbReference>
<dbReference type="GO" id="GO:0006098">
    <property type="term" value="P:pentose-phosphate shunt"/>
    <property type="evidence" value="ECO:0007669"/>
    <property type="project" value="UniProtKB-UniPathway"/>
</dbReference>
<dbReference type="OrthoDB" id="9810967at2"/>
<dbReference type="SUPFAM" id="SSF100950">
    <property type="entry name" value="NagB/RpiA/CoA transferase-like"/>
    <property type="match status" value="1"/>
</dbReference>
<dbReference type="Gene3D" id="3.40.50.1360">
    <property type="match status" value="1"/>
</dbReference>
<dbReference type="GO" id="GO:0005975">
    <property type="term" value="P:carbohydrate metabolic process"/>
    <property type="evidence" value="ECO:0007669"/>
    <property type="project" value="InterPro"/>
</dbReference>
<feature type="domain" description="Glucosamine/galactosamine-6-phosphate isomerase" evidence="7">
    <location>
        <begin position="13"/>
        <end position="216"/>
    </location>
</feature>
<dbReference type="Proteomes" id="UP000194003">
    <property type="component" value="Unassembled WGS sequence"/>
</dbReference>
<evidence type="ECO:0000256" key="5">
    <source>
        <dbReference type="ARBA" id="ARBA00013198"/>
    </source>
</evidence>
<comment type="caution">
    <text evidence="8">The sequence shown here is derived from an EMBL/GenBank/DDBJ whole genome shotgun (WGS) entry which is preliminary data.</text>
</comment>
<dbReference type="CDD" id="cd01400">
    <property type="entry name" value="6PGL"/>
    <property type="match status" value="1"/>
</dbReference>
<dbReference type="STRING" id="1434232.MAIT1_03842"/>
<dbReference type="AlphaFoldDB" id="A0A1Y2K9P9"/>
<dbReference type="InterPro" id="IPR006148">
    <property type="entry name" value="Glc/Gal-6P_isomerase"/>
</dbReference>
<comment type="pathway">
    <text evidence="3">Carbohydrate degradation; pentose phosphate pathway; D-ribulose 5-phosphate from D-glucose 6-phosphate (oxidative stage): step 2/3.</text>
</comment>
<keyword evidence="9" id="KW-1185">Reference proteome</keyword>
<dbReference type="UniPathway" id="UPA00115">
    <property type="reaction ID" value="UER00409"/>
</dbReference>
<evidence type="ECO:0000256" key="2">
    <source>
        <dbReference type="ARBA" id="ARBA00002681"/>
    </source>
</evidence>
<comment type="catalytic activity">
    <reaction evidence="1">
        <text>6-phospho-D-glucono-1,5-lactone + H2O = 6-phospho-D-gluconate + H(+)</text>
        <dbReference type="Rhea" id="RHEA:12556"/>
        <dbReference type="ChEBI" id="CHEBI:15377"/>
        <dbReference type="ChEBI" id="CHEBI:15378"/>
        <dbReference type="ChEBI" id="CHEBI:57955"/>
        <dbReference type="ChEBI" id="CHEBI:58759"/>
        <dbReference type="EC" id="3.1.1.31"/>
    </reaction>
</comment>
<reference evidence="8 9" key="1">
    <citation type="journal article" date="2016" name="BMC Genomics">
        <title>Combined genomic and structural analyses of a cultured magnetotactic bacterium reveals its niche adaptation to a dynamic environment.</title>
        <authorList>
            <person name="Araujo A.C."/>
            <person name="Morillo V."/>
            <person name="Cypriano J."/>
            <person name="Teixeira L.C."/>
            <person name="Leao P."/>
            <person name="Lyra S."/>
            <person name="Almeida L.G."/>
            <person name="Bazylinski D.A."/>
            <person name="Vasconcellos A.T."/>
            <person name="Abreu F."/>
            <person name="Lins U."/>
        </authorList>
    </citation>
    <scope>NUCLEOTIDE SEQUENCE [LARGE SCALE GENOMIC DNA]</scope>
    <source>
        <strain evidence="8 9">IT-1</strain>
    </source>
</reference>
<accession>A0A1Y2K9P9</accession>
<evidence type="ECO:0000313" key="9">
    <source>
        <dbReference type="Proteomes" id="UP000194003"/>
    </source>
</evidence>
<dbReference type="RefSeq" id="WP_158089321.1">
    <property type="nucleotide sequence ID" value="NZ_LVJN01000015.1"/>
</dbReference>
<name>A0A1Y2K9P9_9PROT</name>
<dbReference type="PANTHER" id="PTHR11054:SF0">
    <property type="entry name" value="6-PHOSPHOGLUCONOLACTONASE"/>
    <property type="match status" value="1"/>
</dbReference>
<organism evidence="8 9">
    <name type="scientific">Magnetofaba australis IT-1</name>
    <dbReference type="NCBI Taxonomy" id="1434232"/>
    <lineage>
        <taxon>Bacteria</taxon>
        <taxon>Pseudomonadati</taxon>
        <taxon>Pseudomonadota</taxon>
        <taxon>Magnetococcia</taxon>
        <taxon>Magnetococcales</taxon>
        <taxon>Magnetococcaceae</taxon>
        <taxon>Magnetofaba</taxon>
    </lineage>
</organism>
<sequence length="231" mass="24708">MPSEAPNIQICADADAAALALAEALLAALTAHDASEPLSLVVSGGGTPERLFRLLGGAWRARIPWRKLALYWVDERCVAPDDPQSNHGMLLRAFGGALPADLAAYQRMRGEDPPQQEAARYAALLPPRLDWIWLGMGDDGHTASLFPGEAAGGGRCHGARNPLSGQARITLSEQEILRAERVTFLVTGASKSATLQTVLSDLQCDLPAARIARARRVGWLLDADSAPPYLQ</sequence>
<dbReference type="GO" id="GO:0017057">
    <property type="term" value="F:6-phosphogluconolactonase activity"/>
    <property type="evidence" value="ECO:0007669"/>
    <property type="project" value="UniProtKB-EC"/>
</dbReference>
<proteinExistence type="inferred from homology"/>
<dbReference type="EMBL" id="LVJN01000015">
    <property type="protein sequence ID" value="OSM07227.1"/>
    <property type="molecule type" value="Genomic_DNA"/>
</dbReference>
<dbReference type="PANTHER" id="PTHR11054">
    <property type="entry name" value="6-PHOSPHOGLUCONOLACTONASE"/>
    <property type="match status" value="1"/>
</dbReference>
<dbReference type="InterPro" id="IPR037171">
    <property type="entry name" value="NagB/RpiA_transferase-like"/>
</dbReference>
<evidence type="ECO:0000256" key="4">
    <source>
        <dbReference type="ARBA" id="ARBA00010662"/>
    </source>
</evidence>
<evidence type="ECO:0000259" key="7">
    <source>
        <dbReference type="Pfam" id="PF01182"/>
    </source>
</evidence>
<gene>
    <name evidence="8" type="ORF">MAIT1_03842</name>
</gene>
<evidence type="ECO:0000313" key="8">
    <source>
        <dbReference type="EMBL" id="OSM07227.1"/>
    </source>
</evidence>
<dbReference type="EC" id="3.1.1.31" evidence="5"/>
<evidence type="ECO:0000256" key="3">
    <source>
        <dbReference type="ARBA" id="ARBA00004961"/>
    </source>
</evidence>
<comment type="function">
    <text evidence="2">Hydrolysis of 6-phosphogluconolactone to 6-phosphogluconate.</text>
</comment>
<comment type="similarity">
    <text evidence="4">Belongs to the glucosamine/galactosamine-6-phosphate isomerase family. 6-phosphogluconolactonase subfamily.</text>
</comment>
<evidence type="ECO:0000256" key="1">
    <source>
        <dbReference type="ARBA" id="ARBA00000832"/>
    </source>
</evidence>
<evidence type="ECO:0000256" key="6">
    <source>
        <dbReference type="ARBA" id="ARBA00020337"/>
    </source>
</evidence>
<dbReference type="InterPro" id="IPR039104">
    <property type="entry name" value="6PGL"/>
</dbReference>
<dbReference type="Pfam" id="PF01182">
    <property type="entry name" value="Glucosamine_iso"/>
    <property type="match status" value="1"/>
</dbReference>